<dbReference type="InterPro" id="IPR032808">
    <property type="entry name" value="DoxX"/>
</dbReference>
<keyword evidence="6 7" id="KW-0472">Membrane</keyword>
<name>A0ABW3J065_9FLAO</name>
<dbReference type="Pfam" id="PF07681">
    <property type="entry name" value="DoxX"/>
    <property type="match status" value="1"/>
</dbReference>
<dbReference type="PANTHER" id="PTHR33452:SF1">
    <property type="entry name" value="INNER MEMBRANE PROTEIN YPHA-RELATED"/>
    <property type="match status" value="1"/>
</dbReference>
<organism evidence="8 9">
    <name type="scientific">Flavobacterium myungsuense</name>
    <dbReference type="NCBI Taxonomy" id="651823"/>
    <lineage>
        <taxon>Bacteria</taxon>
        <taxon>Pseudomonadati</taxon>
        <taxon>Bacteroidota</taxon>
        <taxon>Flavobacteriia</taxon>
        <taxon>Flavobacteriales</taxon>
        <taxon>Flavobacteriaceae</taxon>
        <taxon>Flavobacterium</taxon>
    </lineage>
</organism>
<keyword evidence="3" id="KW-1003">Cell membrane</keyword>
<dbReference type="EMBL" id="JBHTIZ010000011">
    <property type="protein sequence ID" value="MFD0983847.1"/>
    <property type="molecule type" value="Genomic_DNA"/>
</dbReference>
<comment type="caution">
    <text evidence="8">The sequence shown here is derived from an EMBL/GenBank/DDBJ whole genome shotgun (WGS) entry which is preliminary data.</text>
</comment>
<evidence type="ECO:0000256" key="2">
    <source>
        <dbReference type="ARBA" id="ARBA00006679"/>
    </source>
</evidence>
<gene>
    <name evidence="8" type="ORF">ACFQ0S_05085</name>
</gene>
<proteinExistence type="inferred from homology"/>
<evidence type="ECO:0000256" key="7">
    <source>
        <dbReference type="SAM" id="Phobius"/>
    </source>
</evidence>
<dbReference type="Proteomes" id="UP001597051">
    <property type="component" value="Unassembled WGS sequence"/>
</dbReference>
<evidence type="ECO:0000256" key="4">
    <source>
        <dbReference type="ARBA" id="ARBA00022692"/>
    </source>
</evidence>
<feature type="transmembrane region" description="Helical" evidence="7">
    <location>
        <begin position="109"/>
        <end position="133"/>
    </location>
</feature>
<comment type="subcellular location">
    <subcellularLocation>
        <location evidence="1">Cell membrane</location>
        <topology evidence="1">Multi-pass membrane protein</topology>
    </subcellularLocation>
</comment>
<dbReference type="RefSeq" id="WP_379754777.1">
    <property type="nucleotide sequence ID" value="NZ_JBHSYB010000012.1"/>
</dbReference>
<feature type="transmembrane region" description="Helical" evidence="7">
    <location>
        <begin position="64"/>
        <end position="97"/>
    </location>
</feature>
<evidence type="ECO:0000256" key="3">
    <source>
        <dbReference type="ARBA" id="ARBA00022475"/>
    </source>
</evidence>
<dbReference type="PANTHER" id="PTHR33452">
    <property type="entry name" value="OXIDOREDUCTASE CATD-RELATED"/>
    <property type="match status" value="1"/>
</dbReference>
<accession>A0ABW3J065</accession>
<protein>
    <submittedName>
        <fullName evidence="8">DoxX family protein</fullName>
    </submittedName>
</protein>
<evidence type="ECO:0000256" key="6">
    <source>
        <dbReference type="ARBA" id="ARBA00023136"/>
    </source>
</evidence>
<dbReference type="InterPro" id="IPR051907">
    <property type="entry name" value="DoxX-like_oxidoreductase"/>
</dbReference>
<evidence type="ECO:0000313" key="8">
    <source>
        <dbReference type="EMBL" id="MFD0983847.1"/>
    </source>
</evidence>
<keyword evidence="4 7" id="KW-0812">Transmembrane</keyword>
<comment type="similarity">
    <text evidence="2">Belongs to the DoxX family.</text>
</comment>
<evidence type="ECO:0000313" key="9">
    <source>
        <dbReference type="Proteomes" id="UP001597051"/>
    </source>
</evidence>
<keyword evidence="9" id="KW-1185">Reference proteome</keyword>
<sequence length="141" mass="15620">MSSKIFTSGPLWENGISLIRIGTGILIIMFGKELFDEAMMDDYTKFLTDVGMPAPRSMLTLAKLIELIGGVLLVVGLFTRIVVVPLMATMLTIIWYMSEGNFFNGGTASTFFLLFLALLFLGSGTFSLDYVFFDKSKNESQ</sequence>
<keyword evidence="5 7" id="KW-1133">Transmembrane helix</keyword>
<evidence type="ECO:0000256" key="1">
    <source>
        <dbReference type="ARBA" id="ARBA00004651"/>
    </source>
</evidence>
<feature type="transmembrane region" description="Helical" evidence="7">
    <location>
        <begin position="12"/>
        <end position="30"/>
    </location>
</feature>
<reference evidence="9" key="1">
    <citation type="journal article" date="2019" name="Int. J. Syst. Evol. Microbiol.">
        <title>The Global Catalogue of Microorganisms (GCM) 10K type strain sequencing project: providing services to taxonomists for standard genome sequencing and annotation.</title>
        <authorList>
            <consortium name="The Broad Institute Genomics Platform"/>
            <consortium name="The Broad Institute Genome Sequencing Center for Infectious Disease"/>
            <person name="Wu L."/>
            <person name="Ma J."/>
        </authorList>
    </citation>
    <scope>NUCLEOTIDE SEQUENCE [LARGE SCALE GENOMIC DNA]</scope>
    <source>
        <strain evidence="9">CECT 7649</strain>
    </source>
</reference>
<evidence type="ECO:0000256" key="5">
    <source>
        <dbReference type="ARBA" id="ARBA00022989"/>
    </source>
</evidence>